<gene>
    <name evidence="3" type="ORF">JAN5088_02601</name>
</gene>
<dbReference type="AlphaFoldDB" id="A0A0M6XUD3"/>
<proteinExistence type="predicted"/>
<accession>A0A0M6XUD3</accession>
<dbReference type="EMBL" id="CXPG01000020">
    <property type="protein sequence ID" value="CTQ33815.1"/>
    <property type="molecule type" value="Genomic_DNA"/>
</dbReference>
<evidence type="ECO:0008006" key="5">
    <source>
        <dbReference type="Google" id="ProtNLM"/>
    </source>
</evidence>
<reference evidence="3 4" key="1">
    <citation type="submission" date="2015-07" db="EMBL/GenBank/DDBJ databases">
        <authorList>
            <person name="Noorani M."/>
        </authorList>
    </citation>
    <scope>NUCLEOTIDE SEQUENCE [LARGE SCALE GENOMIC DNA]</scope>
    <source>
        <strain evidence="3 4">CECT 5088</strain>
    </source>
</reference>
<dbReference type="STRING" id="282197.SAMN04488517_102651"/>
<evidence type="ECO:0000313" key="4">
    <source>
        <dbReference type="Proteomes" id="UP000048908"/>
    </source>
</evidence>
<evidence type="ECO:0000256" key="2">
    <source>
        <dbReference type="SAM" id="SignalP"/>
    </source>
</evidence>
<keyword evidence="4" id="KW-1185">Reference proteome</keyword>
<name>A0A0M6XUD3_9RHOB</name>
<sequence length="292" mass="31651">MRPFLRSVAYAIAALSGVAIGHSLPSAPVPPSPVAVAEAPLPPWPIQLRDVMQQTATVAPPTAPAKPPDEPLPRWTLRTEDDAVSGFTDVYLSVASDRPLRCGPRRRAMLMLRCLGDRTSAYVAHDCATPSTGSGTWPVDLRLDGADVTSVAFEVDGAGEAFGHWDYRPARELIEDLARAETLHLRFSDLTGAEAEMRFPLMGLAAHLPTLRRACHWSEVPPWAPARNDAEGSATMPAVAQPRPDGAAQGPDRPPELATLARQISLSERPPAPHLSRERRHLGYPRSKSPMR</sequence>
<dbReference type="OrthoDB" id="7658880at2"/>
<dbReference type="Proteomes" id="UP000048908">
    <property type="component" value="Unassembled WGS sequence"/>
</dbReference>
<evidence type="ECO:0000256" key="1">
    <source>
        <dbReference type="SAM" id="MobiDB-lite"/>
    </source>
</evidence>
<keyword evidence="2" id="KW-0732">Signal</keyword>
<organism evidence="3 4">
    <name type="scientific">Jannaschia rubra</name>
    <dbReference type="NCBI Taxonomy" id="282197"/>
    <lineage>
        <taxon>Bacteria</taxon>
        <taxon>Pseudomonadati</taxon>
        <taxon>Pseudomonadota</taxon>
        <taxon>Alphaproteobacteria</taxon>
        <taxon>Rhodobacterales</taxon>
        <taxon>Roseobacteraceae</taxon>
        <taxon>Jannaschia</taxon>
    </lineage>
</organism>
<evidence type="ECO:0000313" key="3">
    <source>
        <dbReference type="EMBL" id="CTQ33815.1"/>
    </source>
</evidence>
<dbReference type="Pfam" id="PF11319">
    <property type="entry name" value="VasI"/>
    <property type="match status" value="1"/>
</dbReference>
<feature type="region of interest" description="Disordered" evidence="1">
    <location>
        <begin position="223"/>
        <end position="292"/>
    </location>
</feature>
<feature type="chain" id="PRO_5005807198" description="Type VI secretion-associated protein, family" evidence="2">
    <location>
        <begin position="22"/>
        <end position="292"/>
    </location>
</feature>
<feature type="compositionally biased region" description="Basic residues" evidence="1">
    <location>
        <begin position="277"/>
        <end position="292"/>
    </location>
</feature>
<feature type="signal peptide" evidence="2">
    <location>
        <begin position="1"/>
        <end position="21"/>
    </location>
</feature>
<dbReference type="InterPro" id="IPR017738">
    <property type="entry name" value="T6SS-assoc_VCA0118"/>
</dbReference>
<dbReference type="RefSeq" id="WP_055683179.1">
    <property type="nucleotide sequence ID" value="NZ_CXPG01000020.1"/>
</dbReference>
<protein>
    <recommendedName>
        <fullName evidence="5">Type VI secretion-associated protein, family</fullName>
    </recommendedName>
</protein>